<dbReference type="AlphaFoldDB" id="A0AAV4D599"/>
<dbReference type="SUPFAM" id="SSF81321">
    <property type="entry name" value="Family A G protein-coupled receptor-like"/>
    <property type="match status" value="1"/>
</dbReference>
<keyword evidence="6 11" id="KW-0472">Membrane</keyword>
<comment type="caution">
    <text evidence="13">The sequence shown here is derived from an EMBL/GenBank/DDBJ whole genome shotgun (WGS) entry which is preliminary data.</text>
</comment>
<feature type="region of interest" description="Disordered" evidence="10">
    <location>
        <begin position="334"/>
        <end position="361"/>
    </location>
</feature>
<evidence type="ECO:0000256" key="8">
    <source>
        <dbReference type="ARBA" id="ARBA00023170"/>
    </source>
</evidence>
<evidence type="ECO:0000256" key="11">
    <source>
        <dbReference type="SAM" id="Phobius"/>
    </source>
</evidence>
<dbReference type="GO" id="GO:0004993">
    <property type="term" value="F:G protein-coupled serotonin receptor activity"/>
    <property type="evidence" value="ECO:0007669"/>
    <property type="project" value="UniProtKB-ARBA"/>
</dbReference>
<feature type="compositionally biased region" description="Low complexity" evidence="10">
    <location>
        <begin position="345"/>
        <end position="356"/>
    </location>
</feature>
<feature type="domain" description="G-protein coupled receptors family 1 profile" evidence="12">
    <location>
        <begin position="44"/>
        <end position="490"/>
    </location>
</feature>
<name>A0AAV4D599_9GAST</name>
<gene>
    <name evidence="13" type="ORF">PoB_006588200</name>
</gene>
<reference evidence="13 14" key="1">
    <citation type="journal article" date="2021" name="Elife">
        <title>Chloroplast acquisition without the gene transfer in kleptoplastic sea slugs, Plakobranchus ocellatus.</title>
        <authorList>
            <person name="Maeda T."/>
            <person name="Takahashi S."/>
            <person name="Yoshida T."/>
            <person name="Shimamura S."/>
            <person name="Takaki Y."/>
            <person name="Nagai Y."/>
            <person name="Toyoda A."/>
            <person name="Suzuki Y."/>
            <person name="Arimoto A."/>
            <person name="Ishii H."/>
            <person name="Satoh N."/>
            <person name="Nishiyama T."/>
            <person name="Hasebe M."/>
            <person name="Maruyama T."/>
            <person name="Minagawa J."/>
            <person name="Obokata J."/>
            <person name="Shigenobu S."/>
        </authorList>
    </citation>
    <scope>NUCLEOTIDE SEQUENCE [LARGE SCALE GENOMIC DNA]</scope>
</reference>
<feature type="transmembrane region" description="Helical" evidence="11">
    <location>
        <begin position="435"/>
        <end position="459"/>
    </location>
</feature>
<feature type="transmembrane region" description="Helical" evidence="11">
    <location>
        <begin position="120"/>
        <end position="142"/>
    </location>
</feature>
<dbReference type="PANTHER" id="PTHR24248:SF199">
    <property type="entry name" value="IP13425P-RELATED"/>
    <property type="match status" value="1"/>
</dbReference>
<protein>
    <submittedName>
        <fullName evidence="13">5-hydroxytryptamine receptor</fullName>
    </submittedName>
</protein>
<feature type="transmembrane region" description="Helical" evidence="11">
    <location>
        <begin position="162"/>
        <end position="185"/>
    </location>
</feature>
<dbReference type="GO" id="GO:0005886">
    <property type="term" value="C:plasma membrane"/>
    <property type="evidence" value="ECO:0007669"/>
    <property type="project" value="UniProtKB-SubCell"/>
</dbReference>
<accession>A0AAV4D599</accession>
<evidence type="ECO:0000256" key="10">
    <source>
        <dbReference type="SAM" id="MobiDB-lite"/>
    </source>
</evidence>
<dbReference type="InterPro" id="IPR000276">
    <property type="entry name" value="GPCR_Rhodpsn"/>
</dbReference>
<proteinExistence type="predicted"/>
<sequence length="559" mass="62721">MALLLPLMPWRKDTNGLGMGEPIIKDPALDSGTLFYDHFAPEHLTDYINIAMLIVFVSSFVFNSLLFPLSGPSALCDFAVYGALIFSAASNISRCAIALDRHIFISDPLRYYQRIQGFSRAFTALGMLVFDVALIMVPYIFLMRQESSHESCLPAYPKTYKLLVMFLLYILPSLFLIVIYTRIFYWAFLQMQILRQEAKHFLDQQERGTVASTPSVSSKQLRSFTGAAMLLTPSSPFSTRGHSLELQNPQDAQRPHIHTAIHKITHILYSLKLSLEDEGQSIVSTGVDKTNDAATTGNNLFLQTHNDNSVCAVEKIMKSDDCIKLKVRDTNENAKHFNAKKTKDTSTTPSTPSTSSRLQGASPIDGTIHETAVDDYNYGLGMTGRDFYKPVTPQGKWMKSRLNQYDFDVVRETIISPPRMGKYIFCNLLKAEIKAVVMIMALMGSFVLCWMPFLIIVFIEVFEFEDVTAIETRICITLAILNCVLDPFSYALMNPPFRAVVSQCIGGSYRKYREPYKFFGQHPMKKTGFGLTPSRLKSIFQASGTSEKAVSPGAFGYGM</sequence>
<dbReference type="InterPro" id="IPR017452">
    <property type="entry name" value="GPCR_Rhodpsn_7TM"/>
</dbReference>
<keyword evidence="9" id="KW-0807">Transducer</keyword>
<comment type="subcellular location">
    <subcellularLocation>
        <location evidence="1">Cell membrane</location>
        <topology evidence="1">Multi-pass membrane protein</topology>
    </subcellularLocation>
</comment>
<evidence type="ECO:0000256" key="2">
    <source>
        <dbReference type="ARBA" id="ARBA00022475"/>
    </source>
</evidence>
<dbReference type="CDD" id="cd00637">
    <property type="entry name" value="7tm_classA_rhodopsin-like"/>
    <property type="match status" value="1"/>
</dbReference>
<keyword evidence="7" id="KW-1015">Disulfide bond</keyword>
<evidence type="ECO:0000256" key="3">
    <source>
        <dbReference type="ARBA" id="ARBA00022692"/>
    </source>
</evidence>
<evidence type="ECO:0000256" key="5">
    <source>
        <dbReference type="ARBA" id="ARBA00023040"/>
    </source>
</evidence>
<evidence type="ECO:0000256" key="6">
    <source>
        <dbReference type="ARBA" id="ARBA00023136"/>
    </source>
</evidence>
<feature type="transmembrane region" description="Helical" evidence="11">
    <location>
        <begin position="47"/>
        <end position="66"/>
    </location>
</feature>
<evidence type="ECO:0000256" key="9">
    <source>
        <dbReference type="ARBA" id="ARBA00023224"/>
    </source>
</evidence>
<dbReference type="GO" id="GO:0043410">
    <property type="term" value="P:positive regulation of MAPK cascade"/>
    <property type="evidence" value="ECO:0007669"/>
    <property type="project" value="TreeGrafter"/>
</dbReference>
<evidence type="ECO:0000256" key="1">
    <source>
        <dbReference type="ARBA" id="ARBA00004651"/>
    </source>
</evidence>
<keyword evidence="3 11" id="KW-0812">Transmembrane</keyword>
<organism evidence="13 14">
    <name type="scientific">Plakobranchus ocellatus</name>
    <dbReference type="NCBI Taxonomy" id="259542"/>
    <lineage>
        <taxon>Eukaryota</taxon>
        <taxon>Metazoa</taxon>
        <taxon>Spiralia</taxon>
        <taxon>Lophotrochozoa</taxon>
        <taxon>Mollusca</taxon>
        <taxon>Gastropoda</taxon>
        <taxon>Heterobranchia</taxon>
        <taxon>Euthyneura</taxon>
        <taxon>Panpulmonata</taxon>
        <taxon>Sacoglossa</taxon>
        <taxon>Placobranchoidea</taxon>
        <taxon>Plakobranchidae</taxon>
        <taxon>Plakobranchus</taxon>
    </lineage>
</organism>
<keyword evidence="14" id="KW-1185">Reference proteome</keyword>
<evidence type="ECO:0000313" key="14">
    <source>
        <dbReference type="Proteomes" id="UP000735302"/>
    </source>
</evidence>
<dbReference type="Gene3D" id="1.20.1070.10">
    <property type="entry name" value="Rhodopsin 7-helix transmembrane proteins"/>
    <property type="match status" value="2"/>
</dbReference>
<evidence type="ECO:0000256" key="4">
    <source>
        <dbReference type="ARBA" id="ARBA00022989"/>
    </source>
</evidence>
<dbReference type="PANTHER" id="PTHR24248">
    <property type="entry name" value="ADRENERGIC RECEPTOR-RELATED G-PROTEIN COUPLED RECEPTOR"/>
    <property type="match status" value="1"/>
</dbReference>
<dbReference type="EMBL" id="BLXT01007492">
    <property type="protein sequence ID" value="GFO39377.1"/>
    <property type="molecule type" value="Genomic_DNA"/>
</dbReference>
<dbReference type="PROSITE" id="PS50262">
    <property type="entry name" value="G_PROTEIN_RECEP_F1_2"/>
    <property type="match status" value="1"/>
</dbReference>
<keyword evidence="5" id="KW-0297">G-protein coupled receptor</keyword>
<dbReference type="Proteomes" id="UP000735302">
    <property type="component" value="Unassembled WGS sequence"/>
</dbReference>
<evidence type="ECO:0000313" key="13">
    <source>
        <dbReference type="EMBL" id="GFO39377.1"/>
    </source>
</evidence>
<keyword evidence="8 13" id="KW-0675">Receptor</keyword>
<evidence type="ECO:0000259" key="12">
    <source>
        <dbReference type="PROSITE" id="PS50262"/>
    </source>
</evidence>
<keyword evidence="4 11" id="KW-1133">Transmembrane helix</keyword>
<dbReference type="PRINTS" id="PR00237">
    <property type="entry name" value="GPCRRHODOPSN"/>
</dbReference>
<keyword evidence="2" id="KW-1003">Cell membrane</keyword>
<dbReference type="GO" id="GO:0071880">
    <property type="term" value="P:adenylate cyclase-activating adrenergic receptor signaling pathway"/>
    <property type="evidence" value="ECO:0007669"/>
    <property type="project" value="TreeGrafter"/>
</dbReference>
<dbReference type="Pfam" id="PF00001">
    <property type="entry name" value="7tm_1"/>
    <property type="match status" value="1"/>
</dbReference>
<evidence type="ECO:0000256" key="7">
    <source>
        <dbReference type="ARBA" id="ARBA00023157"/>
    </source>
</evidence>